<keyword evidence="2" id="KW-0328">Glycosyltransferase</keyword>
<dbReference type="EMBL" id="AUZX01000159">
    <property type="protein sequence ID" value="EQD81079.1"/>
    <property type="molecule type" value="Genomic_DNA"/>
</dbReference>
<proteinExistence type="predicted"/>
<accession>T1DIA8</accession>
<keyword evidence="2" id="KW-0808">Transferase</keyword>
<protein>
    <submittedName>
        <fullName evidence="2">Glycosyl transferase group 1</fullName>
        <ecNumber evidence="2">2.4.-.-</ecNumber>
    </submittedName>
</protein>
<dbReference type="SUPFAM" id="SSF53756">
    <property type="entry name" value="UDP-Glycosyltransferase/glycogen phosphorylase"/>
    <property type="match status" value="1"/>
</dbReference>
<reference evidence="2" key="2">
    <citation type="journal article" date="2014" name="ISME J.">
        <title>Microbial stratification in low pH oxic and suboxic macroscopic growths along an acid mine drainage.</title>
        <authorList>
            <person name="Mendez-Garcia C."/>
            <person name="Mesa V."/>
            <person name="Sprenger R.R."/>
            <person name="Richter M."/>
            <person name="Diez M.S."/>
            <person name="Solano J."/>
            <person name="Bargiela R."/>
            <person name="Golyshina O.V."/>
            <person name="Manteca A."/>
            <person name="Ramos J.L."/>
            <person name="Gallego J.R."/>
            <person name="Llorente I."/>
            <person name="Martins Dos Santos V.A."/>
            <person name="Jensen O.N."/>
            <person name="Pelaez A.I."/>
            <person name="Sanchez J."/>
            <person name="Ferrer M."/>
        </authorList>
    </citation>
    <scope>NUCLEOTIDE SEQUENCE</scope>
</reference>
<evidence type="ECO:0000259" key="1">
    <source>
        <dbReference type="Pfam" id="PF00534"/>
    </source>
</evidence>
<feature type="non-terminal residue" evidence="2">
    <location>
        <position position="1"/>
    </location>
</feature>
<dbReference type="GO" id="GO:0016757">
    <property type="term" value="F:glycosyltransferase activity"/>
    <property type="evidence" value="ECO:0007669"/>
    <property type="project" value="UniProtKB-KW"/>
</dbReference>
<feature type="domain" description="Glycosyl transferase family 1" evidence="1">
    <location>
        <begin position="121"/>
        <end position="171"/>
    </location>
</feature>
<gene>
    <name evidence="2" type="ORF">B1A_00208</name>
</gene>
<dbReference type="InterPro" id="IPR001296">
    <property type="entry name" value="Glyco_trans_1"/>
</dbReference>
<dbReference type="AlphaFoldDB" id="T1DIA8"/>
<organism evidence="2">
    <name type="scientific">mine drainage metagenome</name>
    <dbReference type="NCBI Taxonomy" id="410659"/>
    <lineage>
        <taxon>unclassified sequences</taxon>
        <taxon>metagenomes</taxon>
        <taxon>ecological metagenomes</taxon>
    </lineage>
</organism>
<reference evidence="2" key="1">
    <citation type="submission" date="2013-08" db="EMBL/GenBank/DDBJ databases">
        <authorList>
            <person name="Mendez C."/>
            <person name="Richter M."/>
            <person name="Ferrer M."/>
            <person name="Sanchez J."/>
        </authorList>
    </citation>
    <scope>NUCLEOTIDE SEQUENCE</scope>
</reference>
<evidence type="ECO:0000313" key="2">
    <source>
        <dbReference type="EMBL" id="EQD81079.1"/>
    </source>
</evidence>
<name>T1DIA8_9ZZZZ</name>
<feature type="non-terminal residue" evidence="2">
    <location>
        <position position="184"/>
    </location>
</feature>
<comment type="caution">
    <text evidence="2">The sequence shown here is derived from an EMBL/GenBank/DDBJ whole genome shotgun (WGS) entry which is preliminary data.</text>
</comment>
<dbReference type="EC" id="2.4.-.-" evidence="2"/>
<dbReference type="Gene3D" id="3.40.50.2000">
    <property type="entry name" value="Glycogen Phosphorylase B"/>
    <property type="match status" value="2"/>
</dbReference>
<sequence length="184" mass="20563">AEYRAFVEYSSKTALQLLTHLGDYDLFYINDFQQILVGSLVGSAAPTLLRWHIPLEFRGYPEPVRRFFLRSMEGFDAIVVSTRAALEELIRAGFQGRAFQVYPYVDPAEHRPAPPGAAERFRERFGLGDGPLVVNVARLDPVKRQDLLIDAFVPIARRNPSARLVLVGGGSFSTRQLAGPSERS</sequence>
<dbReference type="Pfam" id="PF00534">
    <property type="entry name" value="Glycos_transf_1"/>
    <property type="match status" value="1"/>
</dbReference>